<evidence type="ECO:0000259" key="2">
    <source>
        <dbReference type="PROSITE" id="PS50853"/>
    </source>
</evidence>
<dbReference type="Gene3D" id="2.60.40.10">
    <property type="entry name" value="Immunoglobulins"/>
    <property type="match status" value="1"/>
</dbReference>
<dbReference type="RefSeq" id="WP_149836184.1">
    <property type="nucleotide sequence ID" value="NZ_VUOC01000001.1"/>
</dbReference>
<feature type="compositionally biased region" description="Polar residues" evidence="1">
    <location>
        <begin position="2789"/>
        <end position="2804"/>
    </location>
</feature>
<comment type="caution">
    <text evidence="3">The sequence shown here is derived from an EMBL/GenBank/DDBJ whole genome shotgun (WGS) entry which is preliminary data.</text>
</comment>
<dbReference type="EMBL" id="VUOC01000001">
    <property type="protein sequence ID" value="KAA2244788.1"/>
    <property type="molecule type" value="Genomic_DNA"/>
</dbReference>
<reference evidence="3 4" key="1">
    <citation type="submission" date="2019-09" db="EMBL/GenBank/DDBJ databases">
        <title>Chitinophaga ginsengihumi sp. nov., isolated from soil of ginseng rhizosphere.</title>
        <authorList>
            <person name="Lee J."/>
        </authorList>
    </citation>
    <scope>NUCLEOTIDE SEQUENCE [LARGE SCALE GENOMIC DNA]</scope>
    <source>
        <strain evidence="3 4">BN140078</strain>
    </source>
</reference>
<name>A0A5B2W1K5_9BACT</name>
<dbReference type="Pfam" id="PF13585">
    <property type="entry name" value="CHU_C"/>
    <property type="match status" value="1"/>
</dbReference>
<dbReference type="InterPro" id="IPR036116">
    <property type="entry name" value="FN3_sf"/>
</dbReference>
<dbReference type="InterPro" id="IPR003961">
    <property type="entry name" value="FN3_dom"/>
</dbReference>
<dbReference type="SMART" id="SM00060">
    <property type="entry name" value="FN3"/>
    <property type="match status" value="1"/>
</dbReference>
<dbReference type="SUPFAM" id="SSF49265">
    <property type="entry name" value="Fibronectin type III"/>
    <property type="match status" value="1"/>
</dbReference>
<gene>
    <name evidence="3" type="ORF">F0L74_02090</name>
</gene>
<dbReference type="Pfam" id="PF19081">
    <property type="entry name" value="Ig_7"/>
    <property type="match status" value="19"/>
</dbReference>
<dbReference type="InterPro" id="IPR003599">
    <property type="entry name" value="Ig_sub"/>
</dbReference>
<feature type="domain" description="Fibronectin type-III" evidence="2">
    <location>
        <begin position="2747"/>
        <end position="2835"/>
    </location>
</feature>
<evidence type="ECO:0000313" key="3">
    <source>
        <dbReference type="EMBL" id="KAA2244788.1"/>
    </source>
</evidence>
<protein>
    <submittedName>
        <fullName evidence="3">T9SS type B sorting domain-containing protein</fullName>
    </submittedName>
</protein>
<dbReference type="CDD" id="cd00063">
    <property type="entry name" value="FN3"/>
    <property type="match status" value="1"/>
</dbReference>
<dbReference type="InterPro" id="IPR013783">
    <property type="entry name" value="Ig-like_fold"/>
</dbReference>
<dbReference type="InterPro" id="IPR036179">
    <property type="entry name" value="Ig-like_dom_sf"/>
</dbReference>
<dbReference type="InterPro" id="IPR044023">
    <property type="entry name" value="Ig_7"/>
</dbReference>
<evidence type="ECO:0000313" key="4">
    <source>
        <dbReference type="Proteomes" id="UP000324611"/>
    </source>
</evidence>
<reference evidence="3 4" key="2">
    <citation type="submission" date="2019-09" db="EMBL/GenBank/DDBJ databases">
        <authorList>
            <person name="Jin C."/>
        </authorList>
    </citation>
    <scope>NUCLEOTIDE SEQUENCE [LARGE SCALE GENOMIC DNA]</scope>
    <source>
        <strain evidence="3 4">BN140078</strain>
    </source>
</reference>
<dbReference type="Proteomes" id="UP000324611">
    <property type="component" value="Unassembled WGS sequence"/>
</dbReference>
<dbReference type="PROSITE" id="PS50853">
    <property type="entry name" value="FN3"/>
    <property type="match status" value="1"/>
</dbReference>
<dbReference type="NCBIfam" id="TIGR04131">
    <property type="entry name" value="Bac_Flav_CTERM"/>
    <property type="match status" value="1"/>
</dbReference>
<dbReference type="SUPFAM" id="SSF48726">
    <property type="entry name" value="Immunoglobulin"/>
    <property type="match status" value="1"/>
</dbReference>
<feature type="region of interest" description="Disordered" evidence="1">
    <location>
        <begin position="2779"/>
        <end position="2804"/>
    </location>
</feature>
<keyword evidence="4" id="KW-1185">Reference proteome</keyword>
<dbReference type="InterPro" id="IPR026341">
    <property type="entry name" value="T9SS_type_B"/>
</dbReference>
<evidence type="ECO:0000256" key="1">
    <source>
        <dbReference type="SAM" id="MobiDB-lite"/>
    </source>
</evidence>
<organism evidence="3 4">
    <name type="scientific">Chitinophaga agrisoli</name>
    <dbReference type="NCBI Taxonomy" id="2607653"/>
    <lineage>
        <taxon>Bacteria</taxon>
        <taxon>Pseudomonadati</taxon>
        <taxon>Bacteroidota</taxon>
        <taxon>Chitinophagia</taxon>
        <taxon>Chitinophagales</taxon>
        <taxon>Chitinophagaceae</taxon>
        <taxon>Chitinophaga</taxon>
    </lineage>
</organism>
<sequence length="2927" mass="302251">MHLKATLRSSLRAVIPAVIYFVGLLALPQAAVMATAPVAKTATATGLQPWQQDYQKEHPYAPFTKTLPLMGIGGAPGPLWTFATTQSPQINGLLCVGCFIETAPLAADGDTTTSSRLVLTLGLASSMGQRLNFPGDYLAGDYVAIDLEVPNQALSAELLGGINIVSYNNGTSNNDATFLNGALVNTQLLGLGTGNTPKFRAVVQMQHNFNAIQINISAALAALGSLRVYEAAAVVPVIANPDTTVIVSGQTASLGASLRLPNATFKWYTQPSGGTAVLTGANVTTPPISDVTTYYIEATTPDNLSSYVRTPVTVRVSGAPGPIWSYGDDQISPRTGGLACALCSVNNPGLAVDGDTTTASGFSLPIGVLGSVGQLVKFPGEYYPGDSIVLFMETADNLLTGQLLPGITVETYHNAILGPAIENNDEVRLDASVVRLELLGLNVGNNRKFKVTIPVTDTFDAVQINLAPAVSLSLAEPLKLYEAVAMVPVTVNPSPATVNYGKQATLTPDIRIPGATFNWYTSPTGGAPFANGVLTTPPLTRNATYYVEGVDPSGKTSFQRTAVQVTVAGGTGPLWTYGIEQQGPRFGGVACALCSVNDAALAADGDTTTCSLLSMPLGVASSVGQYIRFPAEYQPGDSVVLFMATSANLLANTSLLSGIRVQTFLGNAPNNDAVTLDNSLINLQLLGTSDGLNHFRISFPASHTFDGTQVDLISVVGLADGLYLCEATAMMPVQVTRITPASDTVDAGQTARFGASIPRIPDATFSWYETPTGGAPVFTGNEFTTPPLIGNKTYYVEAFSPGDGLHSLIRTAVPIIVRPLNTLTCGAATTQSSGTSGVACLGCAVLNGPNAVDSDVNTASEMRVGIGLLGGVFQGIGFPALSGAADSLRIGVGATTGLLDAGLLAGLTFTLYNGATQVQEYNNAALLDLRLLDDSIHSELVFAPGVAFDSVHIGYNALLAAISSFNIFYAKVTPPNAGVQDSLVRACPGGGVTLTATTPAGATFRWFKEYSGGTALQTGASFSPGNITTDTVFYVEAVSTGVNGCGSNTRTPVFVKLGLPAVVVDPTHITIDRGQTATFNVVDPNAAYAYRWFRVDSGGTAVDTGAQFITPALDTNTVYYVQADSSTCSSRRTPVYVTISTRPLPPVIIPDTAFVSPGQSATFRIANPDPALSYRWYNVDSGGTILATDTMYITPGITANGRVYAEAVDASGQASRRDSALAMLVNGPNGPLPCTYANAQESPVYAGPLNICLLCGVTEPGSAIDADLNTSTKIRSNIGIGYIGQMLHFQQPGVAGDSLRFILGLPTGLADAQLLGGVRVQAYNSGNPVGNPVFLNGGGLANLALINGNKFQATIPVTATYDAVLVSLGGVLTALSTLEVYNAEQIILPAKPDADSDSLIVCLGSSARIVARDTAGIIVKWYASTNATTALFTGGIFNTPALDQASTTYYIESGRNGCANPQRVPVTVKAVAAPATPQLTAASVTVCVGNTATLSVLNPQVGSIYKWYDAPTGGNLVDSGAVLSIIPPSTGVDTVMYYVAASVGSCSSSSRGAGTVYVGTRCGVGPGADTTTLTLCAGASTTLTVDSVEAGATYRWYNLANDSLVATGNSYTTPALNANASYRLTGAFPGNILDTLRIYEITVASSLAVPTLVAPEIVTTTGSSATFMVANPQGNVMYRWYTAPTGGTPVDTGTSFTTPPLNGDSAKYYVEAITGSCSSPARAVATVRLSDGDGGVPCYAANTTQSPVYTAPISICLLCGVTDANNAVDGDTTTSSKVRSNIGIGYIGQVLNFQQPGKAGDSIRLVLALPGGLADAQLLGGIRVQTYNNGSPAGNPVFLNGGLGLLNLELLSGNKFIATIAAPADYNAVYVSIGGVLTALTTLEVFAAEQHVVPAKPSADTDSLTVCLGSSARLVARDTAGITVKWYATATGGTALFTGGIFNTPPIVQSPTIFYIESSRNGCANPVRIPVTVTGTTCNGNVDTTRITICRGTSTTLSANINEVGFAPHYWYNLADNSLVASAPSYATPVLNSNAAYRLEGTVGAGLRDTLRIFIITVVDPPVVPVLASNAVISCGGPATLSVLNPLPGVTYNWYNTATGGTIINTGATFTVTPPTGADSARYYVEATVGSCASSSRGSGVVRVISNLQPPTFTINDQSTSLGGTVTFTVANPQAGITYTWYNTPTGGTPLAIGTSFTTPPLAGDSAKYYVEASAGPCTSPTRAVVTVRNNGNGGNEGDTTVITICAGSDIMLNAVNPVNGVTYRWYNAANNSLVFTGTSFTTPVLNANVTYKVEATLPGGAKNINQVFQVIVSNNTTPPTVVASIVKVCNGQDATLIVQNPLPGYTYQWFDAATGGSLVFTGPVFTVASVNGNRDYYVQSVLNNKCASATRTKVSIQAGNTPAAPTVVSNNVITCIGSTATFNIQNPDPAVTYRWYNQPNGGSLLAIGTAYTTAGLTATTTFYVEAAFNAGCVSTARTGVTATVVSTIDAPLANGAVICSGQSAVLTVRNPVTGMLYRWYSTSAGGTPLFTGASYTTPARTSNATYYVDAASSGGCISISRTPVNVTVNPVPDVPAVASATVSICPGQTATLQVLNPNAALTYRWYDTPAGGTAVTTGATLNTGPLTANQQYYVEAVNGNSCASNQRTAVSVTVGAPDANDIAVDIPDPECPGTTVTLTASAPSVPGASFRWYNAATGGTLLTTGSSYTTPPLDNTTTYYVEVFTDGGCASTSRKAATITVLEQLATPVVTISDSSATSVTFRWSPITGATRYEVSTNNGASFAPPSSGANGTTHTVGGLSPNQPVTLQVRAVNTNVCQTSELSAGVTGKTSNPAGDQVFVPNLFSPNGDGANDVLKVYGNTIASMELHIYNGWGQQVFQSKDQQQGWDGTMNGRQQPAGVYVYIVKATLQNGAVVTKKGNVTIIR</sequence>
<accession>A0A5B2W1K5</accession>
<dbReference type="SMART" id="SM00409">
    <property type="entry name" value="IG"/>
    <property type="match status" value="8"/>
</dbReference>
<proteinExistence type="predicted"/>